<feature type="domain" description="Ribosomal protein L9" evidence="6">
    <location>
        <begin position="13"/>
        <end position="40"/>
    </location>
</feature>
<dbReference type="PANTHER" id="PTHR21368">
    <property type="entry name" value="50S RIBOSOMAL PROTEIN L9"/>
    <property type="match status" value="1"/>
</dbReference>
<keyword evidence="4" id="KW-0689">Ribosomal protein</keyword>
<evidence type="ECO:0000313" key="7">
    <source>
        <dbReference type="EMBL" id="SUZ68277.1"/>
    </source>
</evidence>
<organism evidence="7">
    <name type="scientific">marine metagenome</name>
    <dbReference type="NCBI Taxonomy" id="408172"/>
    <lineage>
        <taxon>unclassified sequences</taxon>
        <taxon>metagenomes</taxon>
        <taxon>ecological metagenomes</taxon>
    </lineage>
</organism>
<dbReference type="EMBL" id="UINC01001036">
    <property type="protein sequence ID" value="SUZ68277.1"/>
    <property type="molecule type" value="Genomic_DNA"/>
</dbReference>
<dbReference type="SUPFAM" id="SSF55653">
    <property type="entry name" value="Ribosomal protein L9 C-domain"/>
    <property type="match status" value="1"/>
</dbReference>
<dbReference type="Pfam" id="PF01281">
    <property type="entry name" value="Ribosomal_L9_N"/>
    <property type="match status" value="1"/>
</dbReference>
<dbReference type="Pfam" id="PF03948">
    <property type="entry name" value="Ribosomal_L9_C"/>
    <property type="match status" value="1"/>
</dbReference>
<gene>
    <name evidence="7" type="ORF">METZ01_LOCUS21131</name>
</gene>
<dbReference type="InterPro" id="IPR036935">
    <property type="entry name" value="Ribosomal_bL9_N_sf"/>
</dbReference>
<dbReference type="HAMAP" id="MF_00503">
    <property type="entry name" value="Ribosomal_bL9"/>
    <property type="match status" value="1"/>
</dbReference>
<dbReference type="AlphaFoldDB" id="A0A381PQA9"/>
<dbReference type="InterPro" id="IPR020069">
    <property type="entry name" value="Ribosomal_bL9_C"/>
</dbReference>
<dbReference type="NCBIfam" id="TIGR00158">
    <property type="entry name" value="L9"/>
    <property type="match status" value="1"/>
</dbReference>
<dbReference type="Gene3D" id="3.10.430.100">
    <property type="entry name" value="Ribosomal protein L9, C-terminal domain"/>
    <property type="match status" value="1"/>
</dbReference>
<dbReference type="PROSITE" id="PS00651">
    <property type="entry name" value="RIBOSOMAL_L9"/>
    <property type="match status" value="1"/>
</dbReference>
<dbReference type="Gene3D" id="3.40.5.10">
    <property type="entry name" value="Ribosomal protein L9, N-terminal domain"/>
    <property type="match status" value="1"/>
</dbReference>
<evidence type="ECO:0000256" key="1">
    <source>
        <dbReference type="ARBA" id="ARBA00010605"/>
    </source>
</evidence>
<dbReference type="GO" id="GO:1990904">
    <property type="term" value="C:ribonucleoprotein complex"/>
    <property type="evidence" value="ECO:0007669"/>
    <property type="project" value="UniProtKB-KW"/>
</dbReference>
<reference evidence="7" key="1">
    <citation type="submission" date="2018-05" db="EMBL/GenBank/DDBJ databases">
        <authorList>
            <person name="Lanie J.A."/>
            <person name="Ng W.-L."/>
            <person name="Kazmierczak K.M."/>
            <person name="Andrzejewski T.M."/>
            <person name="Davidsen T.M."/>
            <person name="Wayne K.J."/>
            <person name="Tettelin H."/>
            <person name="Glass J.I."/>
            <person name="Rusch D."/>
            <person name="Podicherti R."/>
            <person name="Tsui H.-C.T."/>
            <person name="Winkler M.E."/>
        </authorList>
    </citation>
    <scope>NUCLEOTIDE SEQUENCE</scope>
</reference>
<keyword evidence="5" id="KW-0687">Ribonucleoprotein</keyword>
<dbReference type="InterPro" id="IPR020594">
    <property type="entry name" value="Ribosomal_bL9_bac/chp"/>
</dbReference>
<dbReference type="GO" id="GO:0003735">
    <property type="term" value="F:structural constituent of ribosome"/>
    <property type="evidence" value="ECO:0007669"/>
    <property type="project" value="InterPro"/>
</dbReference>
<dbReference type="InterPro" id="IPR020070">
    <property type="entry name" value="Ribosomal_bL9_N"/>
</dbReference>
<name>A0A381PQA9_9ZZZZ</name>
<evidence type="ECO:0000256" key="2">
    <source>
        <dbReference type="ARBA" id="ARBA00022730"/>
    </source>
</evidence>
<protein>
    <recommendedName>
        <fullName evidence="6">Ribosomal protein L9 domain-containing protein</fullName>
    </recommendedName>
</protein>
<keyword evidence="3" id="KW-0694">RNA-binding</keyword>
<evidence type="ECO:0000256" key="5">
    <source>
        <dbReference type="ARBA" id="ARBA00023274"/>
    </source>
</evidence>
<dbReference type="SUPFAM" id="SSF55658">
    <property type="entry name" value="L9 N-domain-like"/>
    <property type="match status" value="1"/>
</dbReference>
<dbReference type="GO" id="GO:0005840">
    <property type="term" value="C:ribosome"/>
    <property type="evidence" value="ECO:0007669"/>
    <property type="project" value="UniProtKB-KW"/>
</dbReference>
<evidence type="ECO:0000256" key="4">
    <source>
        <dbReference type="ARBA" id="ARBA00022980"/>
    </source>
</evidence>
<comment type="similarity">
    <text evidence="1">Belongs to the bacterial ribosomal protein bL9 family.</text>
</comment>
<dbReference type="InterPro" id="IPR000244">
    <property type="entry name" value="Ribosomal_bL9"/>
</dbReference>
<dbReference type="InterPro" id="IPR009027">
    <property type="entry name" value="Ribosomal_bL9/RNase_H1_N"/>
</dbReference>
<keyword evidence="2" id="KW-0699">rRNA-binding</keyword>
<accession>A0A381PQA9</accession>
<sequence length="149" mass="16410">MEIILLEKISKLGDPGDLVIVKPGYARNFLIPTGKAIRANEENKAEYEQRKASLEKAESERKSSALELADKLKSLKISIPVPVSEEGTLYGSIGTREISDAINVHGLEVEKGTIRLPEGTLKELGEYQLDIELHPEVIQEISVTISAEE</sequence>
<evidence type="ECO:0000256" key="3">
    <source>
        <dbReference type="ARBA" id="ARBA00022884"/>
    </source>
</evidence>
<dbReference type="GO" id="GO:0006412">
    <property type="term" value="P:translation"/>
    <property type="evidence" value="ECO:0007669"/>
    <property type="project" value="InterPro"/>
</dbReference>
<evidence type="ECO:0000259" key="6">
    <source>
        <dbReference type="PROSITE" id="PS00651"/>
    </source>
</evidence>
<dbReference type="GO" id="GO:0019843">
    <property type="term" value="F:rRNA binding"/>
    <property type="evidence" value="ECO:0007669"/>
    <property type="project" value="UniProtKB-KW"/>
</dbReference>
<dbReference type="InterPro" id="IPR036791">
    <property type="entry name" value="Ribosomal_bL9_C_sf"/>
</dbReference>
<proteinExistence type="inferred from homology"/>